<dbReference type="EMBL" id="AZDJ01000013">
    <property type="protein sequence ID" value="KRK73212.1"/>
    <property type="molecule type" value="Genomic_DNA"/>
</dbReference>
<dbReference type="PATRIC" id="fig|1291734.4.peg.1098"/>
<keyword evidence="1" id="KW-0472">Membrane</keyword>
<dbReference type="InterPro" id="IPR016975">
    <property type="entry name" value="Cell_wall_LiaF"/>
</dbReference>
<keyword evidence="1" id="KW-0812">Transmembrane</keyword>
<dbReference type="PIRSF" id="PIRSF031509">
    <property type="entry name" value="Cell_wall_LiaF/YvqF"/>
    <property type="match status" value="1"/>
</dbReference>
<dbReference type="Pfam" id="PF09922">
    <property type="entry name" value="LiaF-like_C"/>
    <property type="match status" value="1"/>
</dbReference>
<feature type="domain" description="Cell wall-active antibiotics response LiaF-like C-terminal" evidence="2">
    <location>
        <begin position="114"/>
        <end position="226"/>
    </location>
</feature>
<reference evidence="4 5" key="1">
    <citation type="journal article" date="2015" name="Genome Announc.">
        <title>Expanding the biotechnology potential of lactobacilli through comparative genomics of 213 strains and associated genera.</title>
        <authorList>
            <person name="Sun Z."/>
            <person name="Harris H.M."/>
            <person name="McCann A."/>
            <person name="Guo C."/>
            <person name="Argimon S."/>
            <person name="Zhang W."/>
            <person name="Yang X."/>
            <person name="Jeffery I.B."/>
            <person name="Cooney J.C."/>
            <person name="Kagawa T.F."/>
            <person name="Liu W."/>
            <person name="Song Y."/>
            <person name="Salvetti E."/>
            <person name="Wrobel A."/>
            <person name="Rasinkangas P."/>
            <person name="Parkhill J."/>
            <person name="Rea M.C."/>
            <person name="O'Sullivan O."/>
            <person name="Ritari J."/>
            <person name="Douillard F.P."/>
            <person name="Paul Ross R."/>
            <person name="Yang R."/>
            <person name="Briner A.E."/>
            <person name="Felis G.E."/>
            <person name="de Vos W.M."/>
            <person name="Barrangou R."/>
            <person name="Klaenhammer T.R."/>
            <person name="Caufield P.W."/>
            <person name="Cui Y."/>
            <person name="Zhang H."/>
            <person name="O'Toole P.W."/>
        </authorList>
    </citation>
    <scope>NUCLEOTIDE SEQUENCE [LARGE SCALE GENOMIC DNA]</scope>
    <source>
        <strain evidence="4 5">JCM 17158</strain>
    </source>
</reference>
<gene>
    <name evidence="4" type="ORF">FD02_GL001068</name>
</gene>
<dbReference type="AlphaFoldDB" id="A0A0R1JPV5"/>
<dbReference type="Pfam" id="PF24661">
    <property type="entry name" value="DUF7649"/>
    <property type="match status" value="1"/>
</dbReference>
<dbReference type="STRING" id="1291734.FD02_GL001068"/>
<organism evidence="4 5">
    <name type="scientific">Lacticaseibacillus nasuensis JCM 17158</name>
    <dbReference type="NCBI Taxonomy" id="1291734"/>
    <lineage>
        <taxon>Bacteria</taxon>
        <taxon>Bacillati</taxon>
        <taxon>Bacillota</taxon>
        <taxon>Bacilli</taxon>
        <taxon>Lactobacillales</taxon>
        <taxon>Lactobacillaceae</taxon>
        <taxon>Lacticaseibacillus</taxon>
    </lineage>
</organism>
<sequence>MFWLVELALLFGLGFEIVTNPPIFLTLLLGLLAVWLGTRVHHGREVWLTAGTIAVIVAVFINPTVWVMLFLGAVAVLKYANGAHGFGPWAKKQFVAVATTEPTPKAGKSIRHPWVGEAHIGTQLFEWDDINLTVAAGDTIIDLGNTILPKGDNHVVIRKGCGKTRILVPVGVGVMVSHSGAFGTLTMANHELPVHMETVTQYSDDYDTATRRVHILTNVAFGDVEVLAV</sequence>
<comment type="caution">
    <text evidence="4">The sequence shown here is derived from an EMBL/GenBank/DDBJ whole genome shotgun (WGS) entry which is preliminary data.</text>
</comment>
<dbReference type="InterPro" id="IPR024425">
    <property type="entry name" value="LiaF-like_C"/>
</dbReference>
<dbReference type="GO" id="GO:0016020">
    <property type="term" value="C:membrane"/>
    <property type="evidence" value="ECO:0007669"/>
    <property type="project" value="InterPro"/>
</dbReference>
<feature type="transmembrane region" description="Helical" evidence="1">
    <location>
        <begin position="47"/>
        <end position="77"/>
    </location>
</feature>
<dbReference type="NCBIfam" id="NF040535">
    <property type="entry name" value="LiaF_C_term"/>
    <property type="match status" value="1"/>
</dbReference>
<evidence type="ECO:0000313" key="4">
    <source>
        <dbReference type="EMBL" id="KRK73212.1"/>
    </source>
</evidence>
<evidence type="ECO:0000256" key="1">
    <source>
        <dbReference type="SAM" id="Phobius"/>
    </source>
</evidence>
<dbReference type="InterPro" id="IPR056066">
    <property type="entry name" value="DUF7649"/>
</dbReference>
<evidence type="ECO:0000313" key="5">
    <source>
        <dbReference type="Proteomes" id="UP000051804"/>
    </source>
</evidence>
<evidence type="ECO:0000259" key="3">
    <source>
        <dbReference type="Pfam" id="PF24661"/>
    </source>
</evidence>
<accession>A0A0R1JPV5</accession>
<name>A0A0R1JPV5_9LACO</name>
<evidence type="ECO:0000259" key="2">
    <source>
        <dbReference type="Pfam" id="PF09922"/>
    </source>
</evidence>
<feature type="transmembrane region" description="Helical" evidence="1">
    <location>
        <begin position="7"/>
        <end position="35"/>
    </location>
</feature>
<protein>
    <submittedName>
        <fullName evidence="4">Membrane protein</fullName>
    </submittedName>
</protein>
<keyword evidence="1" id="KW-1133">Transmembrane helix</keyword>
<dbReference type="InterPro" id="IPR047793">
    <property type="entry name" value="LiaF_C"/>
</dbReference>
<feature type="domain" description="DUF7649" evidence="3">
    <location>
        <begin position="2"/>
        <end position="76"/>
    </location>
</feature>
<keyword evidence="5" id="KW-1185">Reference proteome</keyword>
<proteinExistence type="predicted"/>
<dbReference type="Proteomes" id="UP000051804">
    <property type="component" value="Unassembled WGS sequence"/>
</dbReference>